<evidence type="ECO:0000259" key="1">
    <source>
        <dbReference type="Pfam" id="PF00535"/>
    </source>
</evidence>
<keyword evidence="2" id="KW-0808">Transferase</keyword>
<organism evidence="2 3">
    <name type="scientific">Olsenella porci</name>
    <dbReference type="NCBI Taxonomy" id="2652279"/>
    <lineage>
        <taxon>Bacteria</taxon>
        <taxon>Bacillati</taxon>
        <taxon>Actinomycetota</taxon>
        <taxon>Coriobacteriia</taxon>
        <taxon>Coriobacteriales</taxon>
        <taxon>Atopobiaceae</taxon>
        <taxon>Olsenella</taxon>
    </lineage>
</organism>
<dbReference type="InterPro" id="IPR001173">
    <property type="entry name" value="Glyco_trans_2-like"/>
</dbReference>
<evidence type="ECO:0000313" key="2">
    <source>
        <dbReference type="EMBL" id="MST72320.1"/>
    </source>
</evidence>
<dbReference type="Proteomes" id="UP000469325">
    <property type="component" value="Unassembled WGS sequence"/>
</dbReference>
<dbReference type="PANTHER" id="PTHR22916">
    <property type="entry name" value="GLYCOSYLTRANSFERASE"/>
    <property type="match status" value="1"/>
</dbReference>
<comment type="caution">
    <text evidence="2">The sequence shown here is derived from an EMBL/GenBank/DDBJ whole genome shotgun (WGS) entry which is preliminary data.</text>
</comment>
<dbReference type="CDD" id="cd00761">
    <property type="entry name" value="Glyco_tranf_GTA_type"/>
    <property type="match status" value="1"/>
</dbReference>
<dbReference type="RefSeq" id="WP_154434279.1">
    <property type="nucleotide sequence ID" value="NZ_VUNC01000002.1"/>
</dbReference>
<keyword evidence="3" id="KW-1185">Reference proteome</keyword>
<dbReference type="AlphaFoldDB" id="A0A6N7X9X0"/>
<dbReference type="SUPFAM" id="SSF53448">
    <property type="entry name" value="Nucleotide-diphospho-sugar transferases"/>
    <property type="match status" value="1"/>
</dbReference>
<feature type="domain" description="Glycosyltransferase 2-like" evidence="1">
    <location>
        <begin position="3"/>
        <end position="112"/>
    </location>
</feature>
<reference evidence="2 3" key="1">
    <citation type="submission" date="2019-08" db="EMBL/GenBank/DDBJ databases">
        <title>In-depth cultivation of the pig gut microbiome towards novel bacterial diversity and tailored functional studies.</title>
        <authorList>
            <person name="Wylensek D."/>
            <person name="Hitch T.C.A."/>
            <person name="Clavel T."/>
        </authorList>
    </citation>
    <scope>NUCLEOTIDE SEQUENCE [LARGE SCALE GENOMIC DNA]</scope>
    <source>
        <strain evidence="2 3">CA-Schmier-601-WT-1</strain>
    </source>
</reference>
<proteinExistence type="predicted"/>
<dbReference type="InterPro" id="IPR029044">
    <property type="entry name" value="Nucleotide-diphossugar_trans"/>
</dbReference>
<dbReference type="Gene3D" id="3.90.550.10">
    <property type="entry name" value="Spore Coat Polysaccharide Biosynthesis Protein SpsA, Chain A"/>
    <property type="match status" value="1"/>
</dbReference>
<name>A0A6N7X9X0_9ACTN</name>
<accession>A0A6N7X9X0</accession>
<dbReference type="Pfam" id="PF00535">
    <property type="entry name" value="Glycos_transf_2"/>
    <property type="match status" value="1"/>
</dbReference>
<protein>
    <submittedName>
        <fullName evidence="2">Glycosyltransferase family 2 protein</fullName>
    </submittedName>
</protein>
<evidence type="ECO:0000313" key="3">
    <source>
        <dbReference type="Proteomes" id="UP000469325"/>
    </source>
</evidence>
<dbReference type="GO" id="GO:0016740">
    <property type="term" value="F:transferase activity"/>
    <property type="evidence" value="ECO:0007669"/>
    <property type="project" value="UniProtKB-KW"/>
</dbReference>
<gene>
    <name evidence="2" type="ORF">FYJ68_04250</name>
</gene>
<dbReference type="EMBL" id="VUNC01000002">
    <property type="protein sequence ID" value="MST72320.1"/>
    <property type="molecule type" value="Genomic_DNA"/>
</dbReference>
<sequence>MITVFTPTYNRAYSLPRTFESLQRQTYRDFEWVVVDDGSTDGTRALCESFARASTFPMRYYYQENSGKHVAINLGANVAEGGWFLILDSDDWLPERGLEVSARYITQIEDDGRFAGVAGLKGTDENTLLWIRGTSPDDLTAKGRRTLEREYVDSTSKEYRYKLRIPGDRAEVVRTALMRSHPFPVFEGNRFMSEGLLWQALSDEGYLFRWFNEITYCGDYLDDGLSKNAGTAYADSPRGTAYLKNSMLGSKIPLVRKPREAVSYIRYGRAAGESVRHLFYTCKKKSLFLPALPIALARPVRMK</sequence>